<sequence>MYRESQGRLLDHALQDLEKSEADSPEVMQFVKCIRSSKVGIMRGPIEE</sequence>
<keyword evidence="1" id="KW-0808">Transferase</keyword>
<organism evidence="1">
    <name type="scientific">hydrothermal vent metagenome</name>
    <dbReference type="NCBI Taxonomy" id="652676"/>
    <lineage>
        <taxon>unclassified sequences</taxon>
        <taxon>metagenomes</taxon>
        <taxon>ecological metagenomes</taxon>
    </lineage>
</organism>
<dbReference type="AlphaFoldDB" id="A0A1W1DKH9"/>
<gene>
    <name evidence="1" type="ORF">MNB_SUP05-6-607</name>
</gene>
<name>A0A1W1DKH9_9ZZZZ</name>
<dbReference type="Gene3D" id="1.20.1180.10">
    <property type="entry name" value="Udp N-acetylglucosamine O-acyltransferase, C-terminal domain"/>
    <property type="match status" value="1"/>
</dbReference>
<dbReference type="EMBL" id="FPHV01000120">
    <property type="protein sequence ID" value="SFV81938.1"/>
    <property type="molecule type" value="Genomic_DNA"/>
</dbReference>
<dbReference type="GO" id="GO:0008780">
    <property type="term" value="F:acyl-[acyl-carrier-protein]-UDP-N-acetylglucosamine O-acyltransferase activity"/>
    <property type="evidence" value="ECO:0007669"/>
    <property type="project" value="UniProtKB-EC"/>
</dbReference>
<accession>A0A1W1DKH9</accession>
<evidence type="ECO:0000313" key="1">
    <source>
        <dbReference type="EMBL" id="SFV81938.1"/>
    </source>
</evidence>
<keyword evidence="1" id="KW-0012">Acyltransferase</keyword>
<proteinExistence type="predicted"/>
<reference evidence="1" key="1">
    <citation type="submission" date="2016-10" db="EMBL/GenBank/DDBJ databases">
        <authorList>
            <person name="de Groot N.N."/>
        </authorList>
    </citation>
    <scope>NUCLEOTIDE SEQUENCE</scope>
</reference>
<dbReference type="InterPro" id="IPR037157">
    <property type="entry name" value="Acetyltransf_C_sf"/>
</dbReference>
<protein>
    <submittedName>
        <fullName evidence="1">Acyl-[acyl-carrier-protein]--UDP-N-acetylglucosamine O-acyltransferase</fullName>
        <ecNumber evidence="1">2.3.1.129</ecNumber>
    </submittedName>
</protein>
<dbReference type="EC" id="2.3.1.129" evidence="1"/>